<dbReference type="GO" id="GO:0009897">
    <property type="term" value="C:external side of plasma membrane"/>
    <property type="evidence" value="ECO:0007669"/>
    <property type="project" value="TreeGrafter"/>
</dbReference>
<dbReference type="GO" id="GO:0046427">
    <property type="term" value="P:positive regulation of receptor signaling pathway via JAK-STAT"/>
    <property type="evidence" value="ECO:0007669"/>
    <property type="project" value="TreeGrafter"/>
</dbReference>
<comment type="subcellular location">
    <subcellularLocation>
        <location evidence="1">Membrane</location>
        <topology evidence="1">Single-pass type I membrane protein</topology>
    </subcellularLocation>
</comment>
<dbReference type="PANTHER" id="PTHR23037">
    <property type="entry name" value="CYTOKINE RECEPTOR"/>
    <property type="match status" value="1"/>
</dbReference>
<keyword evidence="5 9" id="KW-0472">Membrane</keyword>
<name>A0A6A4T9M3_SCOMX</name>
<evidence type="ECO:0000256" key="6">
    <source>
        <dbReference type="ARBA" id="ARBA00023170"/>
    </source>
</evidence>
<feature type="domain" description="Fibronectin type-III" evidence="10">
    <location>
        <begin position="238"/>
        <end position="334"/>
    </location>
</feature>
<dbReference type="GO" id="GO:0004896">
    <property type="term" value="F:cytokine receptor activity"/>
    <property type="evidence" value="ECO:0007669"/>
    <property type="project" value="TreeGrafter"/>
</dbReference>
<comment type="caution">
    <text evidence="11">The sequence shown here is derived from an EMBL/GenBank/DDBJ whole genome shotgun (WGS) entry which is preliminary data.</text>
</comment>
<reference evidence="11 12" key="1">
    <citation type="submission" date="2019-06" db="EMBL/GenBank/DDBJ databases">
        <title>Draft genomes of female and male turbot (Scophthalmus maximus).</title>
        <authorList>
            <person name="Xu H."/>
            <person name="Xu X.-W."/>
            <person name="Shao C."/>
            <person name="Chen S."/>
        </authorList>
    </citation>
    <scope>NUCLEOTIDE SEQUENCE [LARGE SCALE GENOMIC DNA]</scope>
    <source>
        <strain evidence="11">Ysfricsl-2016a</strain>
        <tissue evidence="11">Blood</tissue>
    </source>
</reference>
<dbReference type="InterPro" id="IPR013783">
    <property type="entry name" value="Ig-like_fold"/>
</dbReference>
<dbReference type="AlphaFoldDB" id="A0A6A4T9M3"/>
<evidence type="ECO:0000256" key="1">
    <source>
        <dbReference type="ARBA" id="ARBA00004479"/>
    </source>
</evidence>
<dbReference type="EMBL" id="VEVO01000005">
    <property type="protein sequence ID" value="KAF0041905.1"/>
    <property type="molecule type" value="Genomic_DNA"/>
</dbReference>
<dbReference type="InterPro" id="IPR003961">
    <property type="entry name" value="FN3_dom"/>
</dbReference>
<dbReference type="PANTHER" id="PTHR23037:SF27">
    <property type="entry name" value="INTERLEUKIN-7 RECEPTOR SUBUNIT ALPHA"/>
    <property type="match status" value="1"/>
</dbReference>
<feature type="region of interest" description="Disordered" evidence="8">
    <location>
        <begin position="913"/>
        <end position="946"/>
    </location>
</feature>
<feature type="region of interest" description="Disordered" evidence="8">
    <location>
        <begin position="80"/>
        <end position="105"/>
    </location>
</feature>
<accession>A0A6A4T9M3</accession>
<dbReference type="SUPFAM" id="SSF49265">
    <property type="entry name" value="Fibronectin type III"/>
    <property type="match status" value="2"/>
</dbReference>
<keyword evidence="6" id="KW-0675">Receptor</keyword>
<feature type="transmembrane region" description="Helical" evidence="9">
    <location>
        <begin position="724"/>
        <end position="746"/>
    </location>
</feature>
<evidence type="ECO:0000313" key="12">
    <source>
        <dbReference type="Proteomes" id="UP000438429"/>
    </source>
</evidence>
<feature type="domain" description="Fibronectin type-III" evidence="10">
    <location>
        <begin position="422"/>
        <end position="517"/>
    </location>
</feature>
<proteinExistence type="predicted"/>
<dbReference type="PROSITE" id="PS50853">
    <property type="entry name" value="FN3"/>
    <property type="match status" value="2"/>
</dbReference>
<dbReference type="CDD" id="cd00063">
    <property type="entry name" value="FN3"/>
    <property type="match status" value="2"/>
</dbReference>
<sequence length="1088" mass="120219">MNIDCVRFTPAKTQPGHAHTMTTTMSRSVMLTVLMHNILLVSHGVWCSEPEDGASLQAGALVLPWQDELCCDSRTAPFNEAGGDTDAPETNRSESKLPHSPRCRFRSLTTGTRPRELSGHKSSFNNGTCLDILCRIDENWEKLTCDLTSGGRTSTALDAGLMAVSLRRVLSQKEDSLVNSGNTSPDKPVACEAKDSFVCSIALDTTTSFIAVVTVSVSDAEALPVQLRIPARPVKPSPPVNLSHIQTTEAELILLWDGPTDFDTGPLRYEVRYSFNTTRPAWQVMSAPAGPRLPLDLKPRLNYTIQVRCSGPGEPPLWSDWSESHHIYLDTVSYIPEKVVARPGENVTVYCVFNDRGINASAAVWVLNFQQPLPRSQYHPVNQRVSQITVRPSETRMYDLLQCIQEWTLPYSQIYVEVKPHTPTNVKAVSRSSGVLAVTWEPPSLPVDGLQCQFQYHSPSMVRAQPEWKVQSPVRVPRAEVVVPDMCRVYVVRVRCMHTNGTGYWSEWSDSVYSAPQNSRAPERGPDFWRVLQGDPDRNQTNVTLLFEDLPVSGHSSHCVDGFIVQHQTSGGAVTREWIEPASSYSFEWNQELQTVTVEAYNSLGSSANNINMTLERQPKRHCVRSFRVLLTNSTCVSLSWSLLDNSSAPLSMVVQWSPHRQPESGRPRAQGGETWARLPYVDHPVYLRGDFFSSEDYGFYLHPVFAEGEGEPVFTIATRADPAAYMMLMIISFLAIVLFVTLLLSQNQMKRFMWKDVPNPNKCSWAKGLDFKKADTFDHLFGPPEGLPAWALLLPSEDLSKVVIVDKADLCAATTALVQTPLVPPATDPAAASAISLPPGFDSEVDHSELTESELLLGGAPPLAVNADALTGSYPRIDEFQPVVSQAAQPPGSADNSAQSSVTYATVLLSDPKQEQPPVHLHYKGSSGSSSSDEGNFSANNSDISGSFPGGLWELDSCRGGETDDPRRSCSYNSVEELYETSEQEDDGEARDEKDLYYLGMDYPAEDEASEDEDERREEAAKIDLRKNVVLTRDDCSVESRPLLCPGDSSSRTGPLSASTRGFTPLYLPQFRTAPCTRQLQDSEPEL</sequence>
<dbReference type="InterPro" id="IPR036116">
    <property type="entry name" value="FN3_sf"/>
</dbReference>
<evidence type="ECO:0000256" key="2">
    <source>
        <dbReference type="ARBA" id="ARBA00022692"/>
    </source>
</evidence>
<evidence type="ECO:0000256" key="8">
    <source>
        <dbReference type="SAM" id="MobiDB-lite"/>
    </source>
</evidence>
<evidence type="ECO:0000313" key="11">
    <source>
        <dbReference type="EMBL" id="KAF0041905.1"/>
    </source>
</evidence>
<protein>
    <recommendedName>
        <fullName evidence="10">Fibronectin type-III domain-containing protein</fullName>
    </recommendedName>
</protein>
<dbReference type="Gene3D" id="2.60.40.10">
    <property type="entry name" value="Immunoglobulins"/>
    <property type="match status" value="3"/>
</dbReference>
<dbReference type="GO" id="GO:0030097">
    <property type="term" value="P:hemopoiesis"/>
    <property type="evidence" value="ECO:0007669"/>
    <property type="project" value="TreeGrafter"/>
</dbReference>
<feature type="region of interest" description="Disordered" evidence="8">
    <location>
        <begin position="1042"/>
        <end position="1065"/>
    </location>
</feature>
<evidence type="ECO:0000256" key="3">
    <source>
        <dbReference type="ARBA" id="ARBA00022729"/>
    </source>
</evidence>
<evidence type="ECO:0000256" key="5">
    <source>
        <dbReference type="ARBA" id="ARBA00023136"/>
    </source>
</evidence>
<feature type="compositionally biased region" description="Polar residues" evidence="8">
    <location>
        <begin position="934"/>
        <end position="946"/>
    </location>
</feature>
<feature type="compositionally biased region" description="Polar residues" evidence="8">
    <location>
        <begin position="1049"/>
        <end position="1063"/>
    </location>
</feature>
<organism evidence="11 12">
    <name type="scientific">Scophthalmus maximus</name>
    <name type="common">Turbot</name>
    <name type="synonym">Psetta maxima</name>
    <dbReference type="NCBI Taxonomy" id="52904"/>
    <lineage>
        <taxon>Eukaryota</taxon>
        <taxon>Metazoa</taxon>
        <taxon>Chordata</taxon>
        <taxon>Craniata</taxon>
        <taxon>Vertebrata</taxon>
        <taxon>Euteleostomi</taxon>
        <taxon>Actinopterygii</taxon>
        <taxon>Neopterygii</taxon>
        <taxon>Teleostei</taxon>
        <taxon>Neoteleostei</taxon>
        <taxon>Acanthomorphata</taxon>
        <taxon>Carangaria</taxon>
        <taxon>Pleuronectiformes</taxon>
        <taxon>Pleuronectoidei</taxon>
        <taxon>Scophthalmidae</taxon>
        <taxon>Scophthalmus</taxon>
    </lineage>
</organism>
<dbReference type="SMART" id="SM00060">
    <property type="entry name" value="FN3"/>
    <property type="match status" value="3"/>
</dbReference>
<gene>
    <name evidence="11" type="ORF">F2P81_005437</name>
</gene>
<keyword evidence="4 9" id="KW-1133">Transmembrane helix</keyword>
<keyword evidence="2 9" id="KW-0812">Transmembrane</keyword>
<evidence type="ECO:0000256" key="7">
    <source>
        <dbReference type="ARBA" id="ARBA00023180"/>
    </source>
</evidence>
<evidence type="ECO:0000256" key="9">
    <source>
        <dbReference type="SAM" id="Phobius"/>
    </source>
</evidence>
<keyword evidence="7" id="KW-0325">Glycoprotein</keyword>
<evidence type="ECO:0000259" key="10">
    <source>
        <dbReference type="PROSITE" id="PS50853"/>
    </source>
</evidence>
<keyword evidence="3" id="KW-0732">Signal</keyword>
<evidence type="ECO:0000256" key="4">
    <source>
        <dbReference type="ARBA" id="ARBA00022989"/>
    </source>
</evidence>
<dbReference type="Proteomes" id="UP000438429">
    <property type="component" value="Unassembled WGS sequence"/>
</dbReference>